<comment type="caution">
    <text evidence="5">The sequence shown here is derived from an EMBL/GenBank/DDBJ whole genome shotgun (WGS) entry which is preliminary data.</text>
</comment>
<feature type="region of interest" description="Disordered" evidence="3">
    <location>
        <begin position="1"/>
        <end position="26"/>
    </location>
</feature>
<protein>
    <recommendedName>
        <fullName evidence="4">EF-hand domain-containing protein</fullName>
    </recommendedName>
</protein>
<dbReference type="CDD" id="cd00051">
    <property type="entry name" value="EFh"/>
    <property type="match status" value="1"/>
</dbReference>
<feature type="compositionally biased region" description="Low complexity" evidence="3">
    <location>
        <begin position="212"/>
        <end position="229"/>
    </location>
</feature>
<dbReference type="GO" id="GO:0005509">
    <property type="term" value="F:calcium ion binding"/>
    <property type="evidence" value="ECO:0007669"/>
    <property type="project" value="InterPro"/>
</dbReference>
<keyword evidence="1" id="KW-0677">Repeat</keyword>
<dbReference type="Proteomes" id="UP000654075">
    <property type="component" value="Unassembled WGS sequence"/>
</dbReference>
<dbReference type="InterPro" id="IPR018247">
    <property type="entry name" value="EF_Hand_1_Ca_BS"/>
</dbReference>
<feature type="compositionally biased region" description="Basic and acidic residues" evidence="3">
    <location>
        <begin position="17"/>
        <end position="26"/>
    </location>
</feature>
<evidence type="ECO:0000313" key="5">
    <source>
        <dbReference type="EMBL" id="CAE8628813.1"/>
    </source>
</evidence>
<feature type="region of interest" description="Disordered" evidence="3">
    <location>
        <begin position="151"/>
        <end position="180"/>
    </location>
</feature>
<dbReference type="EMBL" id="CAJNNV010029502">
    <property type="protein sequence ID" value="CAE8628813.1"/>
    <property type="molecule type" value="Genomic_DNA"/>
</dbReference>
<proteinExistence type="predicted"/>
<evidence type="ECO:0000256" key="3">
    <source>
        <dbReference type="SAM" id="MobiDB-lite"/>
    </source>
</evidence>
<evidence type="ECO:0000256" key="1">
    <source>
        <dbReference type="ARBA" id="ARBA00022737"/>
    </source>
</evidence>
<reference evidence="5" key="1">
    <citation type="submission" date="2021-02" db="EMBL/GenBank/DDBJ databases">
        <authorList>
            <person name="Dougan E. K."/>
            <person name="Rhodes N."/>
            <person name="Thang M."/>
            <person name="Chan C."/>
        </authorList>
    </citation>
    <scope>NUCLEOTIDE SEQUENCE</scope>
</reference>
<dbReference type="SMART" id="SM00054">
    <property type="entry name" value="EFh"/>
    <property type="match status" value="2"/>
</dbReference>
<accession>A0A813GTC6</accession>
<evidence type="ECO:0000256" key="2">
    <source>
        <dbReference type="ARBA" id="ARBA00022837"/>
    </source>
</evidence>
<dbReference type="InterPro" id="IPR011992">
    <property type="entry name" value="EF-hand-dom_pair"/>
</dbReference>
<name>A0A813GTC6_POLGL</name>
<feature type="non-terminal residue" evidence="5">
    <location>
        <position position="263"/>
    </location>
</feature>
<dbReference type="AlphaFoldDB" id="A0A813GTC6"/>
<dbReference type="InterPro" id="IPR002048">
    <property type="entry name" value="EF_hand_dom"/>
</dbReference>
<gene>
    <name evidence="5" type="ORF">PGLA1383_LOCUS45413</name>
</gene>
<keyword evidence="6" id="KW-1185">Reference proteome</keyword>
<dbReference type="Pfam" id="PF13499">
    <property type="entry name" value="EF-hand_7"/>
    <property type="match status" value="1"/>
</dbReference>
<sequence>ATQMDASSQKSVNEAFRAFDTDGDGHLSREELRQGLLQFGASPERVDEVVNELDVGKTGQVSYTEFLAGIINLRGKQPEEQDRLLAIAWEQFRPDASGTDRNKGFVELEGEEMSPWDILTKMNEDWWQTAIYERRCGSDKLLGTSIKQIDPEKACDGYPPDTPDPRAEPTLRQSRRSGDADVYEVETAGCSAYCTGCKGCKGPEWTNAAAETTSRQSSNTRTSNTSRTRPTAAPKTRPIPTQEANKKDSSKVVPVPTIQVGTT</sequence>
<dbReference type="SUPFAM" id="SSF47473">
    <property type="entry name" value="EF-hand"/>
    <property type="match status" value="1"/>
</dbReference>
<dbReference type="Gene3D" id="1.10.238.10">
    <property type="entry name" value="EF-hand"/>
    <property type="match status" value="1"/>
</dbReference>
<evidence type="ECO:0000259" key="4">
    <source>
        <dbReference type="PROSITE" id="PS50222"/>
    </source>
</evidence>
<dbReference type="PROSITE" id="PS50222">
    <property type="entry name" value="EF_HAND_2"/>
    <property type="match status" value="2"/>
</dbReference>
<dbReference type="PROSITE" id="PS00018">
    <property type="entry name" value="EF_HAND_1"/>
    <property type="match status" value="1"/>
</dbReference>
<feature type="compositionally biased region" description="Polar residues" evidence="3">
    <location>
        <begin position="1"/>
        <end position="12"/>
    </location>
</feature>
<evidence type="ECO:0000313" key="6">
    <source>
        <dbReference type="Proteomes" id="UP000654075"/>
    </source>
</evidence>
<dbReference type="FunFam" id="1.10.238.10:FF:000003">
    <property type="entry name" value="Calmodulin A"/>
    <property type="match status" value="1"/>
</dbReference>
<feature type="region of interest" description="Disordered" evidence="3">
    <location>
        <begin position="208"/>
        <end position="263"/>
    </location>
</feature>
<feature type="domain" description="EF-hand" evidence="4">
    <location>
        <begin position="44"/>
        <end position="76"/>
    </location>
</feature>
<feature type="domain" description="EF-hand" evidence="4">
    <location>
        <begin position="7"/>
        <end position="42"/>
    </location>
</feature>
<organism evidence="5 6">
    <name type="scientific">Polarella glacialis</name>
    <name type="common">Dinoflagellate</name>
    <dbReference type="NCBI Taxonomy" id="89957"/>
    <lineage>
        <taxon>Eukaryota</taxon>
        <taxon>Sar</taxon>
        <taxon>Alveolata</taxon>
        <taxon>Dinophyceae</taxon>
        <taxon>Suessiales</taxon>
        <taxon>Suessiaceae</taxon>
        <taxon>Polarella</taxon>
    </lineage>
</organism>
<dbReference type="OrthoDB" id="26525at2759"/>
<keyword evidence="2" id="KW-0106">Calcium</keyword>